<evidence type="ECO:0000256" key="1">
    <source>
        <dbReference type="ARBA" id="ARBA00004196"/>
    </source>
</evidence>
<accession>A0A371PHG7</accession>
<reference evidence="8 9" key="1">
    <citation type="submission" date="2018-08" db="EMBL/GenBank/DDBJ databases">
        <title>Paenibacillus sp. M4BSY-1, whole genome shotgun sequence.</title>
        <authorList>
            <person name="Tuo L."/>
        </authorList>
    </citation>
    <scope>NUCLEOTIDE SEQUENCE [LARGE SCALE GENOMIC DNA]</scope>
    <source>
        <strain evidence="8 9">M4BSY-1</strain>
    </source>
</reference>
<dbReference type="GO" id="GO:0030288">
    <property type="term" value="C:outer membrane-bounded periplasmic space"/>
    <property type="evidence" value="ECO:0007669"/>
    <property type="project" value="TreeGrafter"/>
</dbReference>
<evidence type="ECO:0000256" key="6">
    <source>
        <dbReference type="SAM" id="SignalP"/>
    </source>
</evidence>
<evidence type="ECO:0000256" key="3">
    <source>
        <dbReference type="ARBA" id="ARBA00022448"/>
    </source>
</evidence>
<organism evidence="8 9">
    <name type="scientific">Paenibacillus paeoniae</name>
    <dbReference type="NCBI Taxonomy" id="2292705"/>
    <lineage>
        <taxon>Bacteria</taxon>
        <taxon>Bacillati</taxon>
        <taxon>Bacillota</taxon>
        <taxon>Bacilli</taxon>
        <taxon>Bacillales</taxon>
        <taxon>Paenibacillaceae</taxon>
        <taxon>Paenibacillus</taxon>
    </lineage>
</organism>
<gene>
    <name evidence="8" type="ORF">DX130_15640</name>
</gene>
<keyword evidence="3" id="KW-0813">Transport</keyword>
<dbReference type="EMBL" id="QUBQ01000002">
    <property type="protein sequence ID" value="REK75066.1"/>
    <property type="molecule type" value="Genomic_DNA"/>
</dbReference>
<keyword evidence="9" id="KW-1185">Reference proteome</keyword>
<name>A0A371PHG7_9BACL</name>
<feature type="chain" id="PRO_5038508832" evidence="6">
    <location>
        <begin position="30"/>
        <end position="336"/>
    </location>
</feature>
<evidence type="ECO:0000256" key="2">
    <source>
        <dbReference type="ARBA" id="ARBA00008814"/>
    </source>
</evidence>
<dbReference type="PANTHER" id="PTHR30532:SF26">
    <property type="entry name" value="IRON(3+)-HYDROXAMATE-BINDING PROTEIN FHUD"/>
    <property type="match status" value="1"/>
</dbReference>
<dbReference type="SUPFAM" id="SSF53807">
    <property type="entry name" value="Helical backbone' metal receptor"/>
    <property type="match status" value="1"/>
</dbReference>
<evidence type="ECO:0000256" key="4">
    <source>
        <dbReference type="ARBA" id="ARBA00022729"/>
    </source>
</evidence>
<evidence type="ECO:0000313" key="9">
    <source>
        <dbReference type="Proteomes" id="UP000261905"/>
    </source>
</evidence>
<proteinExistence type="inferred from homology"/>
<dbReference type="InterPro" id="IPR051313">
    <property type="entry name" value="Bact_iron-sidero_bind"/>
</dbReference>
<evidence type="ECO:0000256" key="5">
    <source>
        <dbReference type="SAM" id="MobiDB-lite"/>
    </source>
</evidence>
<dbReference type="GO" id="GO:1901678">
    <property type="term" value="P:iron coordination entity transport"/>
    <property type="evidence" value="ECO:0007669"/>
    <property type="project" value="UniProtKB-ARBA"/>
</dbReference>
<dbReference type="PROSITE" id="PS51257">
    <property type="entry name" value="PROKAR_LIPOPROTEIN"/>
    <property type="match status" value="1"/>
</dbReference>
<dbReference type="Proteomes" id="UP000261905">
    <property type="component" value="Unassembled WGS sequence"/>
</dbReference>
<comment type="similarity">
    <text evidence="2">Belongs to the bacterial solute-binding protein 8 family.</text>
</comment>
<dbReference type="Pfam" id="PF01497">
    <property type="entry name" value="Peripla_BP_2"/>
    <property type="match status" value="1"/>
</dbReference>
<evidence type="ECO:0000259" key="7">
    <source>
        <dbReference type="PROSITE" id="PS50983"/>
    </source>
</evidence>
<dbReference type="InterPro" id="IPR002491">
    <property type="entry name" value="ABC_transptr_periplasmic_BD"/>
</dbReference>
<keyword evidence="4 6" id="KW-0732">Signal</keyword>
<evidence type="ECO:0000313" key="8">
    <source>
        <dbReference type="EMBL" id="REK75066.1"/>
    </source>
</evidence>
<dbReference type="PANTHER" id="PTHR30532">
    <property type="entry name" value="IRON III DICITRATE-BINDING PERIPLASMIC PROTEIN"/>
    <property type="match status" value="1"/>
</dbReference>
<feature type="region of interest" description="Disordered" evidence="5">
    <location>
        <begin position="31"/>
        <end position="52"/>
    </location>
</feature>
<protein>
    <submittedName>
        <fullName evidence="8">ABC transporter substrate-binding protein</fullName>
    </submittedName>
</protein>
<feature type="domain" description="Fe/B12 periplasmic-binding" evidence="7">
    <location>
        <begin position="79"/>
        <end position="336"/>
    </location>
</feature>
<dbReference type="PROSITE" id="PS50983">
    <property type="entry name" value="FE_B12_PBP"/>
    <property type="match status" value="1"/>
</dbReference>
<feature type="signal peptide" evidence="6">
    <location>
        <begin position="1"/>
        <end position="29"/>
    </location>
</feature>
<sequence>MNKQKNRLTQPWKLMMLAAVAALALSACGNETNSVTKPSASPEVASNGGKAEVTENEGSAVRMFKDWGGHDVEVPNDPKRIVFHGETTGDLLALGIMPVGIMQASISGAVFEERMANVEDVGFPLNVEKAIELDADLIIVANNDEEQYQKLSKVAPTVTFDTFATLPERMATLGELLGKEKEAQEWLEKYKQQETEMWKSLRASGVSEDETASVITFYPGNRLFIMLAAGLPQLLYSEGGFKMTEPIKSSISEGVGFVEISMEKLPEFVGDRIFVLTPESEEAKGDTKALIDSALWKGLPAVKNGYVYELPINKASSDATSRQLLLDELPQLLMKP</sequence>
<dbReference type="Gene3D" id="3.40.50.1980">
    <property type="entry name" value="Nitrogenase molybdenum iron protein domain"/>
    <property type="match status" value="2"/>
</dbReference>
<dbReference type="AlphaFoldDB" id="A0A371PHG7"/>
<dbReference type="RefSeq" id="WP_116046903.1">
    <property type="nucleotide sequence ID" value="NZ_QUBQ01000002.1"/>
</dbReference>
<comment type="subcellular location">
    <subcellularLocation>
        <location evidence="1">Cell envelope</location>
    </subcellularLocation>
</comment>
<comment type="caution">
    <text evidence="8">The sequence shown here is derived from an EMBL/GenBank/DDBJ whole genome shotgun (WGS) entry which is preliminary data.</text>
</comment>
<dbReference type="OrthoDB" id="2660924at2"/>